<proteinExistence type="predicted"/>
<gene>
    <name evidence="1" type="ORF">DCF25_13470</name>
</gene>
<dbReference type="AlphaFoldDB" id="A0A2W4W943"/>
<organism evidence="1 2">
    <name type="scientific">Leptolyngbya foveolarum</name>
    <dbReference type="NCBI Taxonomy" id="47253"/>
    <lineage>
        <taxon>Bacteria</taxon>
        <taxon>Bacillati</taxon>
        <taxon>Cyanobacteriota</taxon>
        <taxon>Cyanophyceae</taxon>
        <taxon>Leptolyngbyales</taxon>
        <taxon>Leptolyngbyaceae</taxon>
        <taxon>Leptolyngbya group</taxon>
        <taxon>Leptolyngbya</taxon>
    </lineage>
</organism>
<sequence length="76" mass="8263">MTNTISHRGYVGQVTIDVEDNCLYAQLINAPKVHFTCEGQTVSELVKSFSSWIDDYIAGFSEAGLDVVQPQVLAAA</sequence>
<dbReference type="EMBL" id="QBMC01000090">
    <property type="protein sequence ID" value="PZO15668.1"/>
    <property type="molecule type" value="Genomic_DNA"/>
</dbReference>
<dbReference type="SUPFAM" id="SSF143100">
    <property type="entry name" value="TTHA1013/TTHA0281-like"/>
    <property type="match status" value="1"/>
</dbReference>
<evidence type="ECO:0000313" key="1">
    <source>
        <dbReference type="EMBL" id="PZO15668.1"/>
    </source>
</evidence>
<dbReference type="Proteomes" id="UP000249354">
    <property type="component" value="Unassembled WGS sequence"/>
</dbReference>
<name>A0A2W4W943_9CYAN</name>
<evidence type="ECO:0000313" key="2">
    <source>
        <dbReference type="Proteomes" id="UP000249354"/>
    </source>
</evidence>
<reference evidence="1 2" key="2">
    <citation type="submission" date="2018-06" db="EMBL/GenBank/DDBJ databases">
        <title>Metagenomic assembly of (sub)arctic Cyanobacteria and their associated microbiome from non-axenic cultures.</title>
        <authorList>
            <person name="Baurain D."/>
        </authorList>
    </citation>
    <scope>NUCLEOTIDE SEQUENCE [LARGE SCALE GENOMIC DNA]</scope>
    <source>
        <strain evidence="1">ULC129bin1</strain>
    </source>
</reference>
<dbReference type="InterPro" id="IPR035069">
    <property type="entry name" value="TTHA1013/TTHA0281-like"/>
</dbReference>
<evidence type="ECO:0008006" key="3">
    <source>
        <dbReference type="Google" id="ProtNLM"/>
    </source>
</evidence>
<comment type="caution">
    <text evidence="1">The sequence shown here is derived from an EMBL/GenBank/DDBJ whole genome shotgun (WGS) entry which is preliminary data.</text>
</comment>
<accession>A0A2W4W943</accession>
<protein>
    <recommendedName>
        <fullName evidence="3">Toxin-antitoxin system HicB family antitoxin</fullName>
    </recommendedName>
</protein>
<reference evidence="2" key="1">
    <citation type="submission" date="2018-04" db="EMBL/GenBank/DDBJ databases">
        <authorList>
            <person name="Cornet L."/>
        </authorList>
    </citation>
    <scope>NUCLEOTIDE SEQUENCE [LARGE SCALE GENOMIC DNA]</scope>
</reference>